<protein>
    <submittedName>
        <fullName evidence="2">Uncharacterized protein</fullName>
    </submittedName>
</protein>
<comment type="caution">
    <text evidence="2">The sequence shown here is derived from an EMBL/GenBank/DDBJ whole genome shotgun (WGS) entry which is preliminary data.</text>
</comment>
<dbReference type="EMBL" id="JAGGNH010000002">
    <property type="protein sequence ID" value="KAJ0982657.1"/>
    <property type="molecule type" value="Genomic_DNA"/>
</dbReference>
<gene>
    <name evidence="2" type="ORF">J5N97_010912</name>
</gene>
<keyword evidence="3" id="KW-1185">Reference proteome</keyword>
<evidence type="ECO:0000256" key="1">
    <source>
        <dbReference type="SAM" id="MobiDB-lite"/>
    </source>
</evidence>
<evidence type="ECO:0000313" key="3">
    <source>
        <dbReference type="Proteomes" id="UP001085076"/>
    </source>
</evidence>
<feature type="region of interest" description="Disordered" evidence="1">
    <location>
        <begin position="1"/>
        <end position="97"/>
    </location>
</feature>
<sequence length="182" mass="19936">MESGEESGTAGKGSEAMARAPNAKWRQLFPASDDEGAGTPPEGMPLYLPEEKDQRLENEDWESASSAEGGYTSDTEHKNASQSGLKGSSDGKYDSDDEIQKELMEVTRRVNEIKNENHQLRCVLRSLEEQCMQLESENASIVEKLKQLAGSDADVASLLADMGVDLSEGDSPKDKIIIWPTR</sequence>
<feature type="compositionally biased region" description="Basic and acidic residues" evidence="1">
    <location>
        <begin position="49"/>
        <end position="58"/>
    </location>
</feature>
<accession>A0A9D5D177</accession>
<dbReference type="Proteomes" id="UP001085076">
    <property type="component" value="Miscellaneous, Linkage group lg02"/>
</dbReference>
<organism evidence="2 3">
    <name type="scientific">Dioscorea zingiberensis</name>
    <dbReference type="NCBI Taxonomy" id="325984"/>
    <lineage>
        <taxon>Eukaryota</taxon>
        <taxon>Viridiplantae</taxon>
        <taxon>Streptophyta</taxon>
        <taxon>Embryophyta</taxon>
        <taxon>Tracheophyta</taxon>
        <taxon>Spermatophyta</taxon>
        <taxon>Magnoliopsida</taxon>
        <taxon>Liliopsida</taxon>
        <taxon>Dioscoreales</taxon>
        <taxon>Dioscoreaceae</taxon>
        <taxon>Dioscorea</taxon>
    </lineage>
</organism>
<reference evidence="2" key="2">
    <citation type="journal article" date="2022" name="Hortic Res">
        <title>The genome of Dioscorea zingiberensis sheds light on the biosynthesis, origin and evolution of the medicinally important diosgenin saponins.</title>
        <authorList>
            <person name="Li Y."/>
            <person name="Tan C."/>
            <person name="Li Z."/>
            <person name="Guo J."/>
            <person name="Li S."/>
            <person name="Chen X."/>
            <person name="Wang C."/>
            <person name="Dai X."/>
            <person name="Yang H."/>
            <person name="Song W."/>
            <person name="Hou L."/>
            <person name="Xu J."/>
            <person name="Tong Z."/>
            <person name="Xu A."/>
            <person name="Yuan X."/>
            <person name="Wang W."/>
            <person name="Yang Q."/>
            <person name="Chen L."/>
            <person name="Sun Z."/>
            <person name="Wang K."/>
            <person name="Pan B."/>
            <person name="Chen J."/>
            <person name="Bao Y."/>
            <person name="Liu F."/>
            <person name="Qi X."/>
            <person name="Gang D.R."/>
            <person name="Wen J."/>
            <person name="Li J."/>
        </authorList>
    </citation>
    <scope>NUCLEOTIDE SEQUENCE</scope>
    <source>
        <strain evidence="2">Dzin_1.0</strain>
    </source>
</reference>
<evidence type="ECO:0000313" key="2">
    <source>
        <dbReference type="EMBL" id="KAJ0982657.1"/>
    </source>
</evidence>
<dbReference type="AlphaFoldDB" id="A0A9D5D177"/>
<name>A0A9D5D177_9LILI</name>
<proteinExistence type="predicted"/>
<reference evidence="2" key="1">
    <citation type="submission" date="2021-03" db="EMBL/GenBank/DDBJ databases">
        <authorList>
            <person name="Li Z."/>
            <person name="Yang C."/>
        </authorList>
    </citation>
    <scope>NUCLEOTIDE SEQUENCE</scope>
    <source>
        <strain evidence="2">Dzin_1.0</strain>
        <tissue evidence="2">Leaf</tissue>
    </source>
</reference>